<dbReference type="RefSeq" id="WP_051108765.1">
    <property type="nucleotide sequence ID" value="NZ_CP046313.1"/>
</dbReference>
<feature type="transmembrane region" description="Helical" evidence="1">
    <location>
        <begin position="191"/>
        <end position="208"/>
    </location>
</feature>
<gene>
    <name evidence="2" type="ORF">FOC50_03585</name>
</gene>
<dbReference type="Proteomes" id="UP000427636">
    <property type="component" value="Chromosome"/>
</dbReference>
<keyword evidence="1" id="KW-0472">Membrane</keyword>
<feature type="transmembrane region" description="Helical" evidence="1">
    <location>
        <begin position="81"/>
        <end position="102"/>
    </location>
</feature>
<keyword evidence="1" id="KW-1133">Transmembrane helix</keyword>
<reference evidence="2 3" key="1">
    <citation type="submission" date="2019-11" db="EMBL/GenBank/DDBJ databases">
        <title>FDA dAtabase for Regulatory Grade micrObial Sequences (FDA-ARGOS): Supporting development and validation of Infectious Disease Dx tests.</title>
        <authorList>
            <person name="Turner S."/>
            <person name="Byrd R."/>
            <person name="Tallon L."/>
            <person name="Sadzewicz L."/>
            <person name="Vavikolanu K."/>
            <person name="Mehta A."/>
            <person name="Aluvathingal J."/>
            <person name="Nadendla S."/>
            <person name="Myers T."/>
            <person name="Yan Y."/>
            <person name="Sichtig H."/>
        </authorList>
    </citation>
    <scope>NUCLEOTIDE SEQUENCE [LARGE SCALE GENOMIC DNA]</scope>
    <source>
        <strain evidence="2 3">FDAARGOS_742</strain>
    </source>
</reference>
<dbReference type="GeneID" id="84802335"/>
<feature type="transmembrane region" description="Helical" evidence="1">
    <location>
        <begin position="44"/>
        <end position="61"/>
    </location>
</feature>
<feature type="transmembrane region" description="Helical" evidence="1">
    <location>
        <begin position="123"/>
        <end position="145"/>
    </location>
</feature>
<feature type="transmembrane region" description="Helical" evidence="1">
    <location>
        <begin position="405"/>
        <end position="423"/>
    </location>
</feature>
<proteinExistence type="predicted"/>
<protein>
    <submittedName>
        <fullName evidence="2">O-antigen polysaccharide polymerase Wzy</fullName>
    </submittedName>
</protein>
<evidence type="ECO:0000313" key="3">
    <source>
        <dbReference type="Proteomes" id="UP000427636"/>
    </source>
</evidence>
<sequence length="468" mass="54099">MLSYFITIIIGISYIYTNELKLLLFTLLSLLISSILYTFTNIKYYIIHLIFYLTIFVFLVSRPTIDYFKDGVLNTYQAEAYKFSFLIIAISVIGLFLGGILVSKKGENKERIANQVYIKNIRLVSLVVFLISYPFYTLRLIERLIFRLHTTYYDYYANFKSELPYFTYTISTFMLYSLCIYLATKPKKLQSTIVLLMVIAANTIHLFIGTRNPFILSLIFAFLYYFMRNQSEKGKWIGFKEKIILYVGTPLIMIFMGLLNYIRDDAEVENGGIGNLILDFIYKQGTSFGVLTRGYLYNSNIPVRDTVNFTFGPILEYYTKGSLGILFGGKPFVNSTNSVELALESNSYSHNISYIVLDKEYLNGHGIGSSYIMELYTDYGFFGVFLFNILLGILFIYMMRIAYRMGVLAYGITLLILNYLFFMPRSSFSESFLSLFTMQFWGIVLLIFLGAGLLNKNIKHIVNRKGEQ</sequence>
<feature type="transmembrane region" description="Helical" evidence="1">
    <location>
        <begin position="165"/>
        <end position="184"/>
    </location>
</feature>
<feature type="transmembrane region" description="Helical" evidence="1">
    <location>
        <begin position="243"/>
        <end position="262"/>
    </location>
</feature>
<organism evidence="2 3">
    <name type="scientific">Gemella sanguinis</name>
    <dbReference type="NCBI Taxonomy" id="84135"/>
    <lineage>
        <taxon>Bacteria</taxon>
        <taxon>Bacillati</taxon>
        <taxon>Bacillota</taxon>
        <taxon>Bacilli</taxon>
        <taxon>Bacillales</taxon>
        <taxon>Gemellaceae</taxon>
        <taxon>Gemella</taxon>
    </lineage>
</organism>
<evidence type="ECO:0000256" key="1">
    <source>
        <dbReference type="SAM" id="Phobius"/>
    </source>
</evidence>
<accession>A0ABX6FIM5</accession>
<evidence type="ECO:0000313" key="2">
    <source>
        <dbReference type="EMBL" id="QGS08342.1"/>
    </source>
</evidence>
<keyword evidence="1" id="KW-0812">Transmembrane</keyword>
<feature type="transmembrane region" description="Helical" evidence="1">
    <location>
        <begin position="435"/>
        <end position="455"/>
    </location>
</feature>
<feature type="transmembrane region" description="Helical" evidence="1">
    <location>
        <begin position="214"/>
        <end position="231"/>
    </location>
</feature>
<dbReference type="InterPro" id="IPR029468">
    <property type="entry name" value="O-ag_pol_Wzy"/>
</dbReference>
<feature type="transmembrane region" description="Helical" evidence="1">
    <location>
        <begin position="20"/>
        <end position="37"/>
    </location>
</feature>
<keyword evidence="3" id="KW-1185">Reference proteome</keyword>
<dbReference type="NCBIfam" id="TIGR04370">
    <property type="entry name" value="glyco_rpt_poly"/>
    <property type="match status" value="1"/>
</dbReference>
<dbReference type="Pfam" id="PF14296">
    <property type="entry name" value="O-ag_pol_Wzy"/>
    <property type="match status" value="1"/>
</dbReference>
<feature type="transmembrane region" description="Helical" evidence="1">
    <location>
        <begin position="379"/>
        <end position="398"/>
    </location>
</feature>
<name>A0ABX6FIM5_9BACL</name>
<dbReference type="EMBL" id="CP046313">
    <property type="protein sequence ID" value="QGS08342.1"/>
    <property type="molecule type" value="Genomic_DNA"/>
</dbReference>